<sequence>MNDTKERLILMNIPKRLEQKRKYWLRLALGILIWICGWNLVAEAGTIEVVFHDQDIRYTLFTLYNGQAEFVHVNKIAEIFQIAAETDPIDGHVTFSSGVKTASFFPGKNEVIAARRSYTLEIAPLKIEGVIMVPLEFLTKILPLIYTREIIWEPGSRRFVVGSENPEILQISTLSAIPSSEYTQITAEFSQGASYKVTEKLPSMLIFEFPQATFDLAQNPLQINSRSVKHVSVVDSFGSTQIIVRLGNEFVRYEHQMSKDPAHWVLKVYHGPKTPDTTQPVEGLIEANLVAPEQPGFPASEPKPYVLRTVVLDPGHGGSDLGVIILPATDDTPALYEKHVTLQIAKSLKTNLTQRLGVRVILTREVDEFISAEDRATLANSNRADIFISLHVNKSFTAGMVGFEAYVMDYGSLEQPNGSNLLSGRSQLLDFAQANYVTQSERLAQHIVAAYQARYPGSRAEVEYAPLFTLKGTTMPALHLEVGYGSNAQDQQNITGEVFQQSLVAAISDGIAGFKKEQTP</sequence>
<dbReference type="InterPro" id="IPR036582">
    <property type="entry name" value="Mao_N_sf"/>
</dbReference>
<dbReference type="EMBL" id="DF820463">
    <property type="protein sequence ID" value="GAK54920.1"/>
    <property type="molecule type" value="Genomic_DNA"/>
</dbReference>
<evidence type="ECO:0000256" key="2">
    <source>
        <dbReference type="SAM" id="Phobius"/>
    </source>
</evidence>
<dbReference type="SMART" id="SM00646">
    <property type="entry name" value="Ami_3"/>
    <property type="match status" value="1"/>
</dbReference>
<dbReference type="HOGENOM" id="CLU_523432_0_0_0"/>
<organism evidence="4 5">
    <name type="scientific">Vecturithrix granuli</name>
    <dbReference type="NCBI Taxonomy" id="1499967"/>
    <lineage>
        <taxon>Bacteria</taxon>
        <taxon>Candidatus Moduliflexota</taxon>
        <taxon>Candidatus Vecturitrichia</taxon>
        <taxon>Candidatus Vecturitrichales</taxon>
        <taxon>Candidatus Vecturitrichaceae</taxon>
        <taxon>Candidatus Vecturithrix</taxon>
    </lineage>
</organism>
<keyword evidence="2" id="KW-0472">Membrane</keyword>
<keyword evidence="2" id="KW-0812">Transmembrane</keyword>
<evidence type="ECO:0000256" key="1">
    <source>
        <dbReference type="ARBA" id="ARBA00022801"/>
    </source>
</evidence>
<dbReference type="InterPro" id="IPR012854">
    <property type="entry name" value="Cu_amine_oxidase-like_N"/>
</dbReference>
<dbReference type="CDD" id="cd02696">
    <property type="entry name" value="MurNAc-LAA"/>
    <property type="match status" value="1"/>
</dbReference>
<feature type="transmembrane region" description="Helical" evidence="2">
    <location>
        <begin position="23"/>
        <end position="41"/>
    </location>
</feature>
<dbReference type="Proteomes" id="UP000030661">
    <property type="component" value="Unassembled WGS sequence"/>
</dbReference>
<dbReference type="PANTHER" id="PTHR30404:SF0">
    <property type="entry name" value="N-ACETYLMURAMOYL-L-ALANINE AMIDASE AMIC"/>
    <property type="match status" value="1"/>
</dbReference>
<gene>
    <name evidence="4" type="ORF">U27_01751</name>
</gene>
<dbReference type="SUPFAM" id="SSF55383">
    <property type="entry name" value="Copper amine oxidase, domain N"/>
    <property type="match status" value="1"/>
</dbReference>
<dbReference type="GO" id="GO:0008745">
    <property type="term" value="F:N-acetylmuramoyl-L-alanine amidase activity"/>
    <property type="evidence" value="ECO:0007669"/>
    <property type="project" value="InterPro"/>
</dbReference>
<feature type="domain" description="MurNAc-LAA" evidence="3">
    <location>
        <begin position="376"/>
        <end position="512"/>
    </location>
</feature>
<dbReference type="eggNOG" id="COG0860">
    <property type="taxonomic scope" value="Bacteria"/>
</dbReference>
<evidence type="ECO:0000313" key="5">
    <source>
        <dbReference type="Proteomes" id="UP000030661"/>
    </source>
</evidence>
<dbReference type="InterPro" id="IPR002508">
    <property type="entry name" value="MurNAc-LAA_cat"/>
</dbReference>
<reference evidence="4 5" key="1">
    <citation type="journal article" date="2015" name="PeerJ">
        <title>First genomic representation of candidate bacterial phylum KSB3 points to enhanced environmental sensing as a trigger of wastewater bulking.</title>
        <authorList>
            <person name="Sekiguchi Y."/>
            <person name="Ohashi A."/>
            <person name="Parks D.H."/>
            <person name="Yamauchi T."/>
            <person name="Tyson G.W."/>
            <person name="Hugenholtz P."/>
        </authorList>
    </citation>
    <scope>NUCLEOTIDE SEQUENCE [LARGE SCALE GENOMIC DNA]</scope>
</reference>
<dbReference type="STRING" id="1499967.U27_01751"/>
<evidence type="ECO:0000313" key="4">
    <source>
        <dbReference type="EMBL" id="GAK54920.1"/>
    </source>
</evidence>
<dbReference type="InterPro" id="IPR050695">
    <property type="entry name" value="N-acetylmuramoyl_amidase_3"/>
</dbReference>
<accession>A0A0S6W5N5</accession>
<dbReference type="Pfam" id="PF07833">
    <property type="entry name" value="Cu_amine_oxidN1"/>
    <property type="match status" value="1"/>
</dbReference>
<protein>
    <submittedName>
        <fullName evidence="4">Cell wall hydrolase/autolysin</fullName>
    </submittedName>
</protein>
<dbReference type="GO" id="GO:0030288">
    <property type="term" value="C:outer membrane-bounded periplasmic space"/>
    <property type="evidence" value="ECO:0007669"/>
    <property type="project" value="TreeGrafter"/>
</dbReference>
<proteinExistence type="predicted"/>
<name>A0A0S6W5N5_VECG1</name>
<dbReference type="Gene3D" id="3.40.630.40">
    <property type="entry name" value="Zn-dependent exopeptidases"/>
    <property type="match status" value="1"/>
</dbReference>
<dbReference type="GO" id="GO:0009253">
    <property type="term" value="P:peptidoglycan catabolic process"/>
    <property type="evidence" value="ECO:0007669"/>
    <property type="project" value="InterPro"/>
</dbReference>
<dbReference type="Pfam" id="PF01520">
    <property type="entry name" value="Amidase_3"/>
    <property type="match status" value="1"/>
</dbReference>
<dbReference type="Gene3D" id="3.30.457.10">
    <property type="entry name" value="Copper amine oxidase-like, N-terminal domain"/>
    <property type="match status" value="1"/>
</dbReference>
<keyword evidence="2" id="KW-1133">Transmembrane helix</keyword>
<dbReference type="PANTHER" id="PTHR30404">
    <property type="entry name" value="N-ACETYLMURAMOYL-L-ALANINE AMIDASE"/>
    <property type="match status" value="1"/>
</dbReference>
<keyword evidence="5" id="KW-1185">Reference proteome</keyword>
<dbReference type="AlphaFoldDB" id="A0A0S6W5N5"/>
<dbReference type="SUPFAM" id="SSF53187">
    <property type="entry name" value="Zn-dependent exopeptidases"/>
    <property type="match status" value="1"/>
</dbReference>
<evidence type="ECO:0000259" key="3">
    <source>
        <dbReference type="SMART" id="SM00646"/>
    </source>
</evidence>
<keyword evidence="1 4" id="KW-0378">Hydrolase</keyword>